<organism evidence="10 11">
    <name type="scientific">Priapulus caudatus</name>
    <name type="common">Priapulid worm</name>
    <dbReference type="NCBI Taxonomy" id="37621"/>
    <lineage>
        <taxon>Eukaryota</taxon>
        <taxon>Metazoa</taxon>
        <taxon>Ecdysozoa</taxon>
        <taxon>Scalidophora</taxon>
        <taxon>Priapulida</taxon>
        <taxon>Priapulimorpha</taxon>
        <taxon>Priapulimorphida</taxon>
        <taxon>Priapulidae</taxon>
        <taxon>Priapulus</taxon>
    </lineage>
</organism>
<evidence type="ECO:0000256" key="4">
    <source>
        <dbReference type="ARBA" id="ARBA00022490"/>
    </source>
</evidence>
<keyword evidence="3" id="KW-0813">Transport</keyword>
<feature type="region of interest" description="Disordered" evidence="8">
    <location>
        <begin position="878"/>
        <end position="902"/>
    </location>
</feature>
<dbReference type="PANTHER" id="PTHR12894:SF27">
    <property type="entry name" value="TRANSFORMING GROWTH FACTOR-BETA RECEPTOR-ASSOCIATED PROTEIN 1"/>
    <property type="match status" value="1"/>
</dbReference>
<dbReference type="InterPro" id="IPR036322">
    <property type="entry name" value="WD40_repeat_dom_sf"/>
</dbReference>
<dbReference type="InterPro" id="IPR032914">
    <property type="entry name" value="Vam6/VPS39/TRAP1"/>
</dbReference>
<dbReference type="InterPro" id="IPR019452">
    <property type="entry name" value="VPS39/TGF_beta_rcpt-assoc_1"/>
</dbReference>
<gene>
    <name evidence="11" type="primary">LOC106807051</name>
</gene>
<dbReference type="RefSeq" id="XP_014664763.1">
    <property type="nucleotide sequence ID" value="XM_014809277.1"/>
</dbReference>
<proteinExistence type="predicted"/>
<feature type="domain" description="CNH" evidence="9">
    <location>
        <begin position="37"/>
        <end position="307"/>
    </location>
</feature>
<evidence type="ECO:0000256" key="7">
    <source>
        <dbReference type="PROSITE-ProRule" id="PRU01006"/>
    </source>
</evidence>
<dbReference type="InterPro" id="IPR000547">
    <property type="entry name" value="Clathrin_H-chain/VPS_repeat"/>
</dbReference>
<feature type="repeat" description="CHCR" evidence="7">
    <location>
        <begin position="574"/>
        <end position="738"/>
    </location>
</feature>
<dbReference type="SUPFAM" id="SSF50978">
    <property type="entry name" value="WD40 repeat-like"/>
    <property type="match status" value="1"/>
</dbReference>
<evidence type="ECO:0000313" key="10">
    <source>
        <dbReference type="Proteomes" id="UP000695022"/>
    </source>
</evidence>
<keyword evidence="5" id="KW-0653">Protein transport</keyword>
<evidence type="ECO:0000256" key="6">
    <source>
        <dbReference type="ARBA" id="ARBA00023228"/>
    </source>
</evidence>
<accession>A0ABM1DXU2</accession>
<dbReference type="Pfam" id="PF00780">
    <property type="entry name" value="CNH"/>
    <property type="match status" value="1"/>
</dbReference>
<protein>
    <submittedName>
        <fullName evidence="11">Transforming growth factor-beta receptor-associated protein 1-like isoform X1</fullName>
    </submittedName>
</protein>
<keyword evidence="6" id="KW-0458">Lysosome</keyword>
<dbReference type="GeneID" id="106807051"/>
<keyword evidence="10" id="KW-1185">Reference proteome</keyword>
<evidence type="ECO:0000313" key="11">
    <source>
        <dbReference type="RefSeq" id="XP_014664763.1"/>
    </source>
</evidence>
<dbReference type="Pfam" id="PF10366">
    <property type="entry name" value="Vps39_1"/>
    <property type="match status" value="1"/>
</dbReference>
<evidence type="ECO:0000256" key="5">
    <source>
        <dbReference type="ARBA" id="ARBA00022927"/>
    </source>
</evidence>
<dbReference type="Pfam" id="PF10367">
    <property type="entry name" value="zf-Vps39_C"/>
    <property type="match status" value="1"/>
</dbReference>
<evidence type="ECO:0000256" key="1">
    <source>
        <dbReference type="ARBA" id="ARBA00004371"/>
    </source>
</evidence>
<feature type="compositionally biased region" description="Polar residues" evidence="8">
    <location>
        <begin position="882"/>
        <end position="896"/>
    </location>
</feature>
<dbReference type="PROSITE" id="PS50236">
    <property type="entry name" value="CHCR"/>
    <property type="match status" value="1"/>
</dbReference>
<name>A0ABM1DXU2_PRICU</name>
<dbReference type="PANTHER" id="PTHR12894">
    <property type="entry name" value="CNH DOMAIN CONTAINING"/>
    <property type="match status" value="1"/>
</dbReference>
<dbReference type="PROSITE" id="PS50219">
    <property type="entry name" value="CNH"/>
    <property type="match status" value="1"/>
</dbReference>
<dbReference type="Proteomes" id="UP000695022">
    <property type="component" value="Unplaced"/>
</dbReference>
<sequence>MSIRAFELVPAIETVTQISPAHDKSKSSERGPQLQVQQQIECIESCGKNIFIGTNDGYIIEYSFDEKMLNGRTGYESHQTKHRFLGQKKPVNQLKAASALYRLLVQFDGSVFMLSMFDLEPVTTASKAKATSFCLNENPDSNNPFSVQMCTASKKKQLHLFTVTEDRIMHDHEIQLPDLPVTMAMDGSHICIALTSQYIVINCDTNRLQDLFPYDSETTMPFVKRVAKEEFLLSGPSALGMFASASGISQRPPVHMIDNLASICYSHPYVLAMNEQFITVHSVIDQQQKQIISFNGGRVLGEFDGRIFVASAREVYGVVPVPWEIQIQSLLADKRITEALDLARNSYKTGLTKDRFNKIYETIQQQAGFIEFSQHRFSEAVELFKSGLVDAREVISLYPLLMPRSSNYTRAVPALHDLADIRQITHGNQQQMSEYKQFLADFLEDIRETRRVLACREEVDTALVKLYAEMDTDKLCKLVQNNCKADLSDCTEVLQQHGRYHALALLHRARGDLNSALALWTRMLDGELEGDPLVNIKYMAKILTSVTDQHLMWKYADWLLKKDEKLGVTMFTCQSVDGAELEPAQAPAVLEFLQRYPEALLKYLEYLVFSLRLEKEKYHTHLALLYMNNVQNLMKTNNTEQGLLEDARRRLQTMLQDSSAYRVHILLGKAQELELSAECAILHGKLEEHEQALEILVHRLRDYAAAEQYCSVNARGRSRSYRHKLFYNLLTAYMSQPADGNTETAKALMEAAISLLNSSKAEFDGAEVLRLIPEDWPISLVRQFLVRTVRRSQHECRMKLVEQALAQGARAGAEVATASVMNRSEIVTEDRCCAVCHKPFRDPQFLRYPNGIVSHIHCSNHRHICPVTGKLFKVILPHPRSGSPTKTTSFQSSVTKPQIRES</sequence>
<evidence type="ECO:0000256" key="3">
    <source>
        <dbReference type="ARBA" id="ARBA00022448"/>
    </source>
</evidence>
<keyword evidence="4" id="KW-0963">Cytoplasm</keyword>
<evidence type="ECO:0000256" key="2">
    <source>
        <dbReference type="ARBA" id="ARBA00004496"/>
    </source>
</evidence>
<dbReference type="InterPro" id="IPR001180">
    <property type="entry name" value="CNH_dom"/>
</dbReference>
<comment type="subcellular location">
    <subcellularLocation>
        <location evidence="2">Cytoplasm</location>
    </subcellularLocation>
    <subcellularLocation>
        <location evidence="1">Lysosome</location>
    </subcellularLocation>
</comment>
<dbReference type="InterPro" id="IPR019453">
    <property type="entry name" value="VPS39/TGFA1_Znf"/>
</dbReference>
<evidence type="ECO:0000256" key="8">
    <source>
        <dbReference type="SAM" id="MobiDB-lite"/>
    </source>
</evidence>
<evidence type="ECO:0000259" key="9">
    <source>
        <dbReference type="PROSITE" id="PS50219"/>
    </source>
</evidence>
<reference evidence="11" key="1">
    <citation type="submission" date="2025-08" db="UniProtKB">
        <authorList>
            <consortium name="RefSeq"/>
        </authorList>
    </citation>
    <scope>IDENTIFICATION</scope>
</reference>